<dbReference type="AlphaFoldDB" id="A0A820PKM1"/>
<dbReference type="Proteomes" id="UP000663838">
    <property type="component" value="Unassembled WGS sequence"/>
</dbReference>
<name>A0A820PKM1_9BILA</name>
<dbReference type="EMBL" id="CAJOBS010000666">
    <property type="protein sequence ID" value="CAF4621716.1"/>
    <property type="molecule type" value="Genomic_DNA"/>
</dbReference>
<organism evidence="2 4">
    <name type="scientific">Rotaria socialis</name>
    <dbReference type="NCBI Taxonomy" id="392032"/>
    <lineage>
        <taxon>Eukaryota</taxon>
        <taxon>Metazoa</taxon>
        <taxon>Spiralia</taxon>
        <taxon>Gnathifera</taxon>
        <taxon>Rotifera</taxon>
        <taxon>Eurotatoria</taxon>
        <taxon>Bdelloidea</taxon>
        <taxon>Philodinida</taxon>
        <taxon>Philodinidae</taxon>
        <taxon>Rotaria</taxon>
    </lineage>
</organism>
<sequence>MNSVDLLKPFKLPYKNQILFLKERENLFSSKPASEQTNLPSSPTETSRLVIGEAPEDVTDENESLDIVLESSRITTTLSNESIKEKSLPNPYILPSLPAPISVKNAVYNNVNGMLNYLWIDNDEKTASSWRESSISKSKRERQNYNHEKVAEMKLRYSREKSGIKIKQHPSTQISERNHSQKILMDVNVLRGIDLDHIAKDNIDSFVNKICTENKFLADTSSTRCIKTLCGLLNDSWKHYIYFHPEKLASPQPSILIDDENIKVYVDWSYVCSCTSIDQNIAVLVGLYFLLGLKLHPHRTTIRFLYVYLMADKNQQSHVIRRFCKEYNQTIQWWTMAR</sequence>
<evidence type="ECO:0000313" key="4">
    <source>
        <dbReference type="Proteomes" id="UP000663862"/>
    </source>
</evidence>
<evidence type="ECO:0000313" key="3">
    <source>
        <dbReference type="EMBL" id="CAF4621716.1"/>
    </source>
</evidence>
<dbReference type="Proteomes" id="UP000663862">
    <property type="component" value="Unassembled WGS sequence"/>
</dbReference>
<reference evidence="2" key="1">
    <citation type="submission" date="2021-02" db="EMBL/GenBank/DDBJ databases">
        <authorList>
            <person name="Nowell W R."/>
        </authorList>
    </citation>
    <scope>NUCLEOTIDE SEQUENCE</scope>
</reference>
<accession>A0A820PKM1</accession>
<evidence type="ECO:0000313" key="1">
    <source>
        <dbReference type="EMBL" id="CAF3765989.1"/>
    </source>
</evidence>
<protein>
    <submittedName>
        <fullName evidence="2">Uncharacterized protein</fullName>
    </submittedName>
</protein>
<dbReference type="EMBL" id="CAJNYU010004521">
    <property type="protein sequence ID" value="CAF3765989.1"/>
    <property type="molecule type" value="Genomic_DNA"/>
</dbReference>
<gene>
    <name evidence="1" type="ORF">FME351_LOCUS31672</name>
    <name evidence="3" type="ORF">TOA249_LOCUS11995</name>
    <name evidence="2" type="ORF">TSG867_LOCUS13380</name>
</gene>
<evidence type="ECO:0000313" key="2">
    <source>
        <dbReference type="EMBL" id="CAF4406434.1"/>
    </source>
</evidence>
<dbReference type="Proteomes" id="UP000663869">
    <property type="component" value="Unassembled WGS sequence"/>
</dbReference>
<proteinExistence type="predicted"/>
<comment type="caution">
    <text evidence="2">The sequence shown here is derived from an EMBL/GenBank/DDBJ whole genome shotgun (WGS) entry which is preliminary data.</text>
</comment>
<dbReference type="EMBL" id="CAJOBQ010000710">
    <property type="protein sequence ID" value="CAF4406434.1"/>
    <property type="molecule type" value="Genomic_DNA"/>
</dbReference>